<sequence length="277" mass="29015">MELENRVVVITGGGSGIGEALAKAANAAGARHVVVADLHGAEAERVAAEIGGTGVEIDVRDEAAIKQLVDDTESAQGPIDLFVSNAGYVTTAGLEDSNEAIQNMWEVHCMAHIYAARAVLPSMIARGEGYLLNTASAAGLLTQIGSLAYSVTKAAAVSIGEWISVSHHHQGIRVSVLCPQAVATNIISNSPDYDGSDPDLGGSVASGDGVLTSDEVAQKCLEAIRDEKFLVLPHDEVATYVERKATDRDRWLAGMRRFQTALYPDGVLPGDAIAPKV</sequence>
<dbReference type="InterPro" id="IPR036291">
    <property type="entry name" value="NAD(P)-bd_dom_sf"/>
</dbReference>
<dbReference type="Pfam" id="PF00106">
    <property type="entry name" value="adh_short"/>
    <property type="match status" value="1"/>
</dbReference>
<keyword evidence="4" id="KW-1185">Reference proteome</keyword>
<evidence type="ECO:0000313" key="3">
    <source>
        <dbReference type="EMBL" id="TDT18051.1"/>
    </source>
</evidence>
<dbReference type="EMBL" id="SOAU01000001">
    <property type="protein sequence ID" value="TDT18051.1"/>
    <property type="molecule type" value="Genomic_DNA"/>
</dbReference>
<dbReference type="OrthoDB" id="210852at2"/>
<accession>A0A4R7I398</accession>
<dbReference type="Gene3D" id="3.40.50.720">
    <property type="entry name" value="NAD(P)-binding Rossmann-like Domain"/>
    <property type="match status" value="1"/>
</dbReference>
<proteinExistence type="inferred from homology"/>
<organism evidence="3 4">
    <name type="scientific">Ilumatobacter fluminis</name>
    <dbReference type="NCBI Taxonomy" id="467091"/>
    <lineage>
        <taxon>Bacteria</taxon>
        <taxon>Bacillati</taxon>
        <taxon>Actinomycetota</taxon>
        <taxon>Acidimicrobiia</taxon>
        <taxon>Acidimicrobiales</taxon>
        <taxon>Ilumatobacteraceae</taxon>
        <taxon>Ilumatobacter</taxon>
    </lineage>
</organism>
<gene>
    <name evidence="3" type="ORF">BDK89_3665</name>
</gene>
<dbReference type="AlphaFoldDB" id="A0A4R7I398"/>
<evidence type="ECO:0000313" key="4">
    <source>
        <dbReference type="Proteomes" id="UP000294558"/>
    </source>
</evidence>
<dbReference type="SUPFAM" id="SSF51735">
    <property type="entry name" value="NAD(P)-binding Rossmann-fold domains"/>
    <property type="match status" value="1"/>
</dbReference>
<dbReference type="Proteomes" id="UP000294558">
    <property type="component" value="Unassembled WGS sequence"/>
</dbReference>
<dbReference type="InterPro" id="IPR020904">
    <property type="entry name" value="Sc_DH/Rdtase_CS"/>
</dbReference>
<comment type="caution">
    <text evidence="3">The sequence shown here is derived from an EMBL/GenBank/DDBJ whole genome shotgun (WGS) entry which is preliminary data.</text>
</comment>
<dbReference type="PANTHER" id="PTHR43391:SF26">
    <property type="entry name" value="BLL7251 PROTEIN"/>
    <property type="match status" value="1"/>
</dbReference>
<dbReference type="PRINTS" id="PR00081">
    <property type="entry name" value="GDHRDH"/>
</dbReference>
<evidence type="ECO:0000256" key="2">
    <source>
        <dbReference type="ARBA" id="ARBA00023002"/>
    </source>
</evidence>
<comment type="similarity">
    <text evidence="1">Belongs to the short-chain dehydrogenases/reductases (SDR) family.</text>
</comment>
<dbReference type="PANTHER" id="PTHR43391">
    <property type="entry name" value="RETINOL DEHYDROGENASE-RELATED"/>
    <property type="match status" value="1"/>
</dbReference>
<keyword evidence="2" id="KW-0560">Oxidoreductase</keyword>
<dbReference type="PROSITE" id="PS00061">
    <property type="entry name" value="ADH_SHORT"/>
    <property type="match status" value="1"/>
</dbReference>
<name>A0A4R7I398_9ACTN</name>
<protein>
    <submittedName>
        <fullName evidence="3">Short-subunit dehydrogenase</fullName>
    </submittedName>
</protein>
<dbReference type="GO" id="GO:0016491">
    <property type="term" value="F:oxidoreductase activity"/>
    <property type="evidence" value="ECO:0007669"/>
    <property type="project" value="UniProtKB-KW"/>
</dbReference>
<dbReference type="InterPro" id="IPR002347">
    <property type="entry name" value="SDR_fam"/>
</dbReference>
<dbReference type="RefSeq" id="WP_133870294.1">
    <property type="nucleotide sequence ID" value="NZ_SOAU01000001.1"/>
</dbReference>
<evidence type="ECO:0000256" key="1">
    <source>
        <dbReference type="ARBA" id="ARBA00006484"/>
    </source>
</evidence>
<dbReference type="CDD" id="cd05233">
    <property type="entry name" value="SDR_c"/>
    <property type="match status" value="1"/>
</dbReference>
<reference evidence="3 4" key="1">
    <citation type="submission" date="2019-03" db="EMBL/GenBank/DDBJ databases">
        <title>Sequencing the genomes of 1000 actinobacteria strains.</title>
        <authorList>
            <person name="Klenk H.-P."/>
        </authorList>
    </citation>
    <scope>NUCLEOTIDE SEQUENCE [LARGE SCALE GENOMIC DNA]</scope>
    <source>
        <strain evidence="3 4">DSM 18936</strain>
    </source>
</reference>